<reference evidence="1" key="2">
    <citation type="journal article" date="2020" name="Nat. Commun.">
        <title>Large-scale genome sequencing of mycorrhizal fungi provides insights into the early evolution of symbiotic traits.</title>
        <authorList>
            <person name="Miyauchi S."/>
            <person name="Kiss E."/>
            <person name="Kuo A."/>
            <person name="Drula E."/>
            <person name="Kohler A."/>
            <person name="Sanchez-Garcia M."/>
            <person name="Morin E."/>
            <person name="Andreopoulos B."/>
            <person name="Barry K.W."/>
            <person name="Bonito G."/>
            <person name="Buee M."/>
            <person name="Carver A."/>
            <person name="Chen C."/>
            <person name="Cichocki N."/>
            <person name="Clum A."/>
            <person name="Culley D."/>
            <person name="Crous P.W."/>
            <person name="Fauchery L."/>
            <person name="Girlanda M."/>
            <person name="Hayes R.D."/>
            <person name="Keri Z."/>
            <person name="LaButti K."/>
            <person name="Lipzen A."/>
            <person name="Lombard V."/>
            <person name="Magnuson J."/>
            <person name="Maillard F."/>
            <person name="Murat C."/>
            <person name="Nolan M."/>
            <person name="Ohm R.A."/>
            <person name="Pangilinan J."/>
            <person name="Pereira M.F."/>
            <person name="Perotto S."/>
            <person name="Peter M."/>
            <person name="Pfister S."/>
            <person name="Riley R."/>
            <person name="Sitrit Y."/>
            <person name="Stielow J.B."/>
            <person name="Szollosi G."/>
            <person name="Zifcakova L."/>
            <person name="Stursova M."/>
            <person name="Spatafora J.W."/>
            <person name="Tedersoo L."/>
            <person name="Vaario L.M."/>
            <person name="Yamada A."/>
            <person name="Yan M."/>
            <person name="Wang P."/>
            <person name="Xu J."/>
            <person name="Bruns T."/>
            <person name="Baldrian P."/>
            <person name="Vilgalys R."/>
            <person name="Dunand C."/>
            <person name="Henrissat B."/>
            <person name="Grigoriev I.V."/>
            <person name="Hibbett D."/>
            <person name="Nagy L.G."/>
            <person name="Martin F.M."/>
        </authorList>
    </citation>
    <scope>NUCLEOTIDE SEQUENCE</scope>
    <source>
        <strain evidence="1">Prilba</strain>
    </source>
</reference>
<proteinExistence type="predicted"/>
<organism evidence="1 2">
    <name type="scientific">Russula ochroleuca</name>
    <dbReference type="NCBI Taxonomy" id="152965"/>
    <lineage>
        <taxon>Eukaryota</taxon>
        <taxon>Fungi</taxon>
        <taxon>Dikarya</taxon>
        <taxon>Basidiomycota</taxon>
        <taxon>Agaricomycotina</taxon>
        <taxon>Agaricomycetes</taxon>
        <taxon>Russulales</taxon>
        <taxon>Russulaceae</taxon>
        <taxon>Russula</taxon>
    </lineage>
</organism>
<name>A0A9P5K1U3_9AGAM</name>
<gene>
    <name evidence="1" type="ORF">DFH94DRAFT_761420</name>
</gene>
<reference evidence="1" key="1">
    <citation type="submission" date="2019-10" db="EMBL/GenBank/DDBJ databases">
        <authorList>
            <consortium name="DOE Joint Genome Institute"/>
            <person name="Kuo A."/>
            <person name="Miyauchi S."/>
            <person name="Kiss E."/>
            <person name="Drula E."/>
            <person name="Kohler A."/>
            <person name="Sanchez-Garcia M."/>
            <person name="Andreopoulos B."/>
            <person name="Barry K.W."/>
            <person name="Bonito G."/>
            <person name="Buee M."/>
            <person name="Carver A."/>
            <person name="Chen C."/>
            <person name="Cichocki N."/>
            <person name="Clum A."/>
            <person name="Culley D."/>
            <person name="Crous P.W."/>
            <person name="Fauchery L."/>
            <person name="Girlanda M."/>
            <person name="Hayes R."/>
            <person name="Keri Z."/>
            <person name="LaButti K."/>
            <person name="Lipzen A."/>
            <person name="Lombard V."/>
            <person name="Magnuson J."/>
            <person name="Maillard F."/>
            <person name="Morin E."/>
            <person name="Murat C."/>
            <person name="Nolan M."/>
            <person name="Ohm R."/>
            <person name="Pangilinan J."/>
            <person name="Pereira M."/>
            <person name="Perotto S."/>
            <person name="Peter M."/>
            <person name="Riley R."/>
            <person name="Sitrit Y."/>
            <person name="Stielow B."/>
            <person name="Szollosi G."/>
            <person name="Zifcakova L."/>
            <person name="Stursova M."/>
            <person name="Spatafora J.W."/>
            <person name="Tedersoo L."/>
            <person name="Vaario L.-M."/>
            <person name="Yamada A."/>
            <person name="Yan M."/>
            <person name="Wang P."/>
            <person name="Xu J."/>
            <person name="Bruns T."/>
            <person name="Baldrian P."/>
            <person name="Vilgalys R."/>
            <person name="Henrissat B."/>
            <person name="Grigoriev I.V."/>
            <person name="Hibbett D."/>
            <person name="Nagy L.G."/>
            <person name="Martin F.M."/>
        </authorList>
    </citation>
    <scope>NUCLEOTIDE SEQUENCE</scope>
    <source>
        <strain evidence="1">Prilba</strain>
    </source>
</reference>
<evidence type="ECO:0000313" key="1">
    <source>
        <dbReference type="EMBL" id="KAF8474328.1"/>
    </source>
</evidence>
<comment type="caution">
    <text evidence="1">The sequence shown here is derived from an EMBL/GenBank/DDBJ whole genome shotgun (WGS) entry which is preliminary data.</text>
</comment>
<keyword evidence="2" id="KW-1185">Reference proteome</keyword>
<dbReference type="AlphaFoldDB" id="A0A9P5K1U3"/>
<dbReference type="OrthoDB" id="391988at2759"/>
<sequence length="114" mass="13063">SDWNPSGDQFADWVYDIYQGRQENVQCVMGYIVNLILIMNEMFGTAASNVTENAPPMVMESYVRSGRRDSIHRDIRKFVAETFPNRFADPPKDLVLEKIIDLIRQYCTPPSGNS</sequence>
<accession>A0A9P5K1U3</accession>
<evidence type="ECO:0000313" key="2">
    <source>
        <dbReference type="Proteomes" id="UP000759537"/>
    </source>
</evidence>
<feature type="non-terminal residue" evidence="1">
    <location>
        <position position="114"/>
    </location>
</feature>
<dbReference type="EMBL" id="WHVB01000017">
    <property type="protein sequence ID" value="KAF8474328.1"/>
    <property type="molecule type" value="Genomic_DNA"/>
</dbReference>
<dbReference type="Proteomes" id="UP000759537">
    <property type="component" value="Unassembled WGS sequence"/>
</dbReference>
<protein>
    <submittedName>
        <fullName evidence="1">Uncharacterized protein</fullName>
    </submittedName>
</protein>